<keyword evidence="3" id="KW-1185">Reference proteome</keyword>
<dbReference type="EMBL" id="SNZB01000004">
    <property type="protein sequence ID" value="TDR19493.1"/>
    <property type="molecule type" value="Genomic_DNA"/>
</dbReference>
<dbReference type="RefSeq" id="WP_099019869.1">
    <property type="nucleotide sequence ID" value="NZ_NIHB01000004.1"/>
</dbReference>
<dbReference type="Proteomes" id="UP000295724">
    <property type="component" value="Unassembled WGS sequence"/>
</dbReference>
<feature type="coiled-coil region" evidence="1">
    <location>
        <begin position="4"/>
        <end position="45"/>
    </location>
</feature>
<reference evidence="2 3" key="1">
    <citation type="submission" date="2019-03" db="EMBL/GenBank/DDBJ databases">
        <title>Genomic Encyclopedia of Type Strains, Phase IV (KMG-IV): sequencing the most valuable type-strain genomes for metagenomic binning, comparative biology and taxonomic classification.</title>
        <authorList>
            <person name="Goeker M."/>
        </authorList>
    </citation>
    <scope>NUCLEOTIDE SEQUENCE [LARGE SCALE GENOMIC DNA]</scope>
    <source>
        <strain evidence="2 3">DSM 25488</strain>
    </source>
</reference>
<comment type="caution">
    <text evidence="2">The sequence shown here is derived from an EMBL/GenBank/DDBJ whole genome shotgun (WGS) entry which is preliminary data.</text>
</comment>
<protein>
    <submittedName>
        <fullName evidence="2">Uncharacterized protein</fullName>
    </submittedName>
</protein>
<proteinExistence type="predicted"/>
<evidence type="ECO:0000256" key="1">
    <source>
        <dbReference type="SAM" id="Coils"/>
    </source>
</evidence>
<dbReference type="AlphaFoldDB" id="A0A4R6XQ62"/>
<evidence type="ECO:0000313" key="3">
    <source>
        <dbReference type="Proteomes" id="UP000295724"/>
    </source>
</evidence>
<keyword evidence="1" id="KW-0175">Coiled coil</keyword>
<name>A0A4R6XQ62_9GAMM</name>
<organism evidence="2 3">
    <name type="scientific">Marinicella litoralis</name>
    <dbReference type="NCBI Taxonomy" id="644220"/>
    <lineage>
        <taxon>Bacteria</taxon>
        <taxon>Pseudomonadati</taxon>
        <taxon>Pseudomonadota</taxon>
        <taxon>Gammaproteobacteria</taxon>
        <taxon>Lysobacterales</taxon>
        <taxon>Marinicellaceae</taxon>
        <taxon>Marinicella</taxon>
    </lineage>
</organism>
<evidence type="ECO:0000313" key="2">
    <source>
        <dbReference type="EMBL" id="TDR19493.1"/>
    </source>
</evidence>
<sequence>MTDLIEAQKAVQRCEQILDQVEKRAADIESLFDKIEQKIEMVEKKSATMSHAEGQEIKQELMKAAKKAAKKAARKSIAIAQARENMGMDQSE</sequence>
<accession>A0A4R6XQ62</accession>
<gene>
    <name evidence="2" type="ORF">C8D91_2049</name>
</gene>